<dbReference type="GO" id="GO:0140658">
    <property type="term" value="F:ATP-dependent chromatin remodeler activity"/>
    <property type="evidence" value="ECO:0007669"/>
    <property type="project" value="TreeGrafter"/>
</dbReference>
<dbReference type="InterPro" id="IPR000953">
    <property type="entry name" value="Chromo/chromo_shadow_dom"/>
</dbReference>
<keyword evidence="5" id="KW-0862">Zinc</keyword>
<dbReference type="GO" id="GO:0003677">
    <property type="term" value="F:DNA binding"/>
    <property type="evidence" value="ECO:0007669"/>
    <property type="project" value="TreeGrafter"/>
</dbReference>
<feature type="domain" description="Chromo" evidence="11">
    <location>
        <begin position="111"/>
        <end position="167"/>
    </location>
</feature>
<keyword evidence="6" id="KW-0067">ATP-binding</keyword>
<evidence type="ECO:0000256" key="10">
    <source>
        <dbReference type="SAM" id="Phobius"/>
    </source>
</evidence>
<accession>A0AAN9IS49</accession>
<dbReference type="PANTHER" id="PTHR45623">
    <property type="entry name" value="CHROMODOMAIN-HELICASE-DNA-BINDING PROTEIN 3-RELATED-RELATED"/>
    <property type="match status" value="1"/>
</dbReference>
<dbReference type="InterPro" id="IPR014001">
    <property type="entry name" value="Helicase_ATP-bd"/>
</dbReference>
<dbReference type="InterPro" id="IPR001965">
    <property type="entry name" value="Znf_PHD"/>
</dbReference>
<organism evidence="14 15">
    <name type="scientific">Clitoria ternatea</name>
    <name type="common">Butterfly pea</name>
    <dbReference type="NCBI Taxonomy" id="43366"/>
    <lineage>
        <taxon>Eukaryota</taxon>
        <taxon>Viridiplantae</taxon>
        <taxon>Streptophyta</taxon>
        <taxon>Embryophyta</taxon>
        <taxon>Tracheophyta</taxon>
        <taxon>Spermatophyta</taxon>
        <taxon>Magnoliopsida</taxon>
        <taxon>eudicotyledons</taxon>
        <taxon>Gunneridae</taxon>
        <taxon>Pentapetalae</taxon>
        <taxon>rosids</taxon>
        <taxon>fabids</taxon>
        <taxon>Fabales</taxon>
        <taxon>Fabaceae</taxon>
        <taxon>Papilionoideae</taxon>
        <taxon>50 kb inversion clade</taxon>
        <taxon>NPAAA clade</taxon>
        <taxon>indigoferoid/millettioid clade</taxon>
        <taxon>Phaseoleae</taxon>
        <taxon>Clitoria</taxon>
    </lineage>
</organism>
<keyword evidence="10" id="KW-0472">Membrane</keyword>
<keyword evidence="10" id="KW-0812">Transmembrane</keyword>
<feature type="region of interest" description="Disordered" evidence="9">
    <location>
        <begin position="897"/>
        <end position="922"/>
    </location>
</feature>
<dbReference type="Pfam" id="PF00385">
    <property type="entry name" value="Chromo"/>
    <property type="match status" value="1"/>
</dbReference>
<dbReference type="Pfam" id="PF25029">
    <property type="entry name" value="MOM1"/>
    <property type="match status" value="1"/>
</dbReference>
<dbReference type="PROSITE" id="PS01359">
    <property type="entry name" value="ZF_PHD_1"/>
    <property type="match status" value="1"/>
</dbReference>
<evidence type="ECO:0000256" key="8">
    <source>
        <dbReference type="PROSITE-ProRule" id="PRU00146"/>
    </source>
</evidence>
<dbReference type="GO" id="GO:0042393">
    <property type="term" value="F:histone binding"/>
    <property type="evidence" value="ECO:0007669"/>
    <property type="project" value="TreeGrafter"/>
</dbReference>
<feature type="domain" description="Helicase ATP-binding" evidence="13">
    <location>
        <begin position="298"/>
        <end position="464"/>
    </location>
</feature>
<evidence type="ECO:0000256" key="5">
    <source>
        <dbReference type="ARBA" id="ARBA00022833"/>
    </source>
</evidence>
<protein>
    <submittedName>
        <fullName evidence="14">Uncharacterized protein</fullName>
    </submittedName>
</protein>
<dbReference type="PROSITE" id="PS50016">
    <property type="entry name" value="ZF_PHD_2"/>
    <property type="match status" value="1"/>
</dbReference>
<dbReference type="GO" id="GO:0016887">
    <property type="term" value="F:ATP hydrolysis activity"/>
    <property type="evidence" value="ECO:0007669"/>
    <property type="project" value="TreeGrafter"/>
</dbReference>
<dbReference type="SMART" id="SM00298">
    <property type="entry name" value="CHROMO"/>
    <property type="match status" value="2"/>
</dbReference>
<comment type="caution">
    <text evidence="14">The sequence shown here is derived from an EMBL/GenBank/DDBJ whole genome shotgun (WGS) entry which is preliminary data.</text>
</comment>
<dbReference type="PANTHER" id="PTHR45623:SF51">
    <property type="entry name" value="DNA HELICASE CHROMATIN REGULATOR PHD FAMILY-RELATED"/>
    <property type="match status" value="1"/>
</dbReference>
<reference evidence="14 15" key="1">
    <citation type="submission" date="2024-01" db="EMBL/GenBank/DDBJ databases">
        <title>The genomes of 5 underutilized Papilionoideae crops provide insights into root nodulation and disease resistance.</title>
        <authorList>
            <person name="Yuan L."/>
        </authorList>
    </citation>
    <scope>NUCLEOTIDE SEQUENCE [LARGE SCALE GENOMIC DNA]</scope>
    <source>
        <strain evidence="14">LY-2023</strain>
        <tissue evidence="14">Leaf</tissue>
    </source>
</reference>
<feature type="region of interest" description="Disordered" evidence="9">
    <location>
        <begin position="1072"/>
        <end position="1104"/>
    </location>
</feature>
<feature type="compositionally biased region" description="Basic residues" evidence="9">
    <location>
        <begin position="979"/>
        <end position="989"/>
    </location>
</feature>
<dbReference type="Gene3D" id="3.40.50.300">
    <property type="entry name" value="P-loop containing nucleotide triphosphate hydrolases"/>
    <property type="match status" value="1"/>
</dbReference>
<feature type="compositionally biased region" description="Basic and acidic residues" evidence="9">
    <location>
        <begin position="900"/>
        <end position="912"/>
    </location>
</feature>
<dbReference type="InterPro" id="IPR016197">
    <property type="entry name" value="Chromo-like_dom_sf"/>
</dbReference>
<evidence type="ECO:0000256" key="3">
    <source>
        <dbReference type="ARBA" id="ARBA00022741"/>
    </source>
</evidence>
<dbReference type="SUPFAM" id="SSF52540">
    <property type="entry name" value="P-loop containing nucleoside triphosphate hydrolases"/>
    <property type="match status" value="2"/>
</dbReference>
<keyword evidence="7" id="KW-0539">Nucleus</keyword>
<feature type="compositionally biased region" description="Basic and acidic residues" evidence="9">
    <location>
        <begin position="1072"/>
        <end position="1085"/>
    </location>
</feature>
<dbReference type="GO" id="GO:0003682">
    <property type="term" value="F:chromatin binding"/>
    <property type="evidence" value="ECO:0007669"/>
    <property type="project" value="TreeGrafter"/>
</dbReference>
<comment type="subcellular location">
    <subcellularLocation>
        <location evidence="1">Nucleus</location>
    </subcellularLocation>
</comment>
<dbReference type="InterPro" id="IPR056882">
    <property type="entry name" value="MOM1_dom"/>
</dbReference>
<sequence>MGNQTAVVFDMNAETLVTDEDGRNCNKGLAKKCKDNARANARMESKKGGEEVVCYNCLLGGKLLCCCGKGCQRRFHPSCVDPPLNYIPPGFWHCIWCVKTKIELGVHSVSPGVESILDSREVVSNNEVMQREYFVKYQGLAHAHNCWASEKQMLLKAPKLLEKFKRKPQVIRWKRDWSIPHRLLLKREIVLSKKNDRLFDRHDGNDPIRCYEWLVKWTGLGYDNVTWELSDASFLTSPEGMKLIDEYESRHKRADRLSKNNFDANEEKQTSFTELSMLPFGDSPGFYNQHLGFVNKLCMCWHGGQSALIVDDQIDKERVMKVILFILSLNCNVKRPFLIISTSTALSVWETEFLNLAPFANVVVYKGNKDTRNSIRELEFFNEDDGILFQILLSSSDVIIEDLHALRCIRWEVIIIDECQRSKILGHLDNIKFLKAEMRLLLASGQIKEDQSDYIRLLSFLKSGHHGSNIAQMETYFSASISNLKSQLEQYVVFKCYSGSTRFVEYWVPAHLSSLQIEQYCSMLLSNLMLLCSGQKSDSVDALHDLIISTRKCCDHPYLLDHSLDNFVTNGQPVEEHLNIGIKASGKLQLLEKILLEARSCGLRVLILFQSTGGPRSIGDILDDVLCRKFGKDCYVRYGRGYIPSKKQAAMDTFNNRENGKFVFLMESRACLPSVRLSSVDIVILFDSDWDPKNDLRGLQKMSISSQQFKQLTVFRLYSFFTVEEKVLMLAKEGTALDGNMQLINQSTCHTLLKWGILYLFNKLDDLHTSVTSDSMPDISCDQSLLGDVMCELSSQLISDSGDTDCHEWSFISRVQQNGGEYARNILSLGETVMKNLGNEPHNFSWSDLLEGRHPQWKFLPASSQRTRKTVKYFDHIFKESECENDVIIGKKRTLSQDNADSKRSKVSKDNVDPNNGRKVTKDKIMLKMRRMSKDIIDTKGWKVSNHVDPKNRKAFKDIVDSKGREVSKNIVDSQFKKKRLKQKKKNKKNLSVASRASISNGNTNGLSNVLDSMVHPLTTEITRATATNMLSSEKKKLLDIPNGMELSKSDISALCDALHFSVGSQYILNKKNSDREEKQTRRGEFSGGEQGPKSRITGTNQGHPRFGELFSGVGKNVKAVAMRILEHIFTHYNVNCEEVSTMQAFEISVCWLAASVLKHKIDRKDSLALAKLYLNFGCNEEEVTLVYAELWKYMKDFSSGLQNGLCVEKCNINDALDSKVPVLKDLVEEVTQKEFQGPCVLKLVEPATSEHDFQKKPPSTVASQDQTCTLEICLSPMKVGCLPVETDAISKQSDMEDDRMNAMASMIAEISSLECQTVDVDPVTGSLERQIPLRSTEITQSDGIAFEDPQILENELVAIDNAMNLSIHLVQVDCVTPDAVACTSTAVPEVKNWCSVTSPLHGESTTPEFTETTGPYMQSLHSNLCPVPQLQQRKQLSWLTSFCSVGIAAYLKAILYFSLGRFFRLISSWYALKLFSSYGFTTAACIFQMAMSAIPSFLEHDSASPVMPLDNIFHISSEDHCYSQEAEVIWEAPNNLVEPVDPPFVSPVILQPSSSVPVPIEENTTHVAHGLTNPGCMNSDSFQAHSVASEMSHVDHPDPLLVEMERIEQDNEQAFQIYKQKILQLQSDYEMEFEELSKKYKMLLQNVHTEAEFKIKELETQYRLVAMNKVLAEVWICKA</sequence>
<dbReference type="InterPro" id="IPR027417">
    <property type="entry name" value="P-loop_NTPase"/>
</dbReference>
<evidence type="ECO:0000256" key="4">
    <source>
        <dbReference type="ARBA" id="ARBA00022771"/>
    </source>
</evidence>
<dbReference type="Gene3D" id="3.40.50.10810">
    <property type="entry name" value="Tandem AAA-ATPase domain"/>
    <property type="match status" value="1"/>
</dbReference>
<dbReference type="PROSITE" id="PS51192">
    <property type="entry name" value="HELICASE_ATP_BIND_1"/>
    <property type="match status" value="1"/>
</dbReference>
<gene>
    <name evidence="14" type="ORF">RJT34_19796</name>
</gene>
<feature type="compositionally biased region" description="Polar residues" evidence="9">
    <location>
        <begin position="992"/>
        <end position="1008"/>
    </location>
</feature>
<dbReference type="PROSITE" id="PS50013">
    <property type="entry name" value="CHROMO_2"/>
    <property type="match status" value="2"/>
</dbReference>
<keyword evidence="3" id="KW-0547">Nucleotide-binding</keyword>
<feature type="transmembrane region" description="Helical" evidence="10">
    <location>
        <begin position="1479"/>
        <end position="1499"/>
    </location>
</feature>
<evidence type="ECO:0000256" key="1">
    <source>
        <dbReference type="ARBA" id="ARBA00004123"/>
    </source>
</evidence>
<dbReference type="SUPFAM" id="SSF54160">
    <property type="entry name" value="Chromo domain-like"/>
    <property type="match status" value="2"/>
</dbReference>
<evidence type="ECO:0000259" key="11">
    <source>
        <dbReference type="PROSITE" id="PS50013"/>
    </source>
</evidence>
<dbReference type="Pfam" id="PF00176">
    <property type="entry name" value="SNF2-rel_dom"/>
    <property type="match status" value="1"/>
</dbReference>
<feature type="domain" description="PHD-type" evidence="12">
    <location>
        <begin position="51"/>
        <end position="100"/>
    </location>
</feature>
<name>A0AAN9IS49_CLITE</name>
<dbReference type="InterPro" id="IPR023780">
    <property type="entry name" value="Chromo_domain"/>
</dbReference>
<evidence type="ECO:0000256" key="2">
    <source>
        <dbReference type="ARBA" id="ARBA00022723"/>
    </source>
</evidence>
<dbReference type="InterPro" id="IPR000330">
    <property type="entry name" value="SNF2_N"/>
</dbReference>
<dbReference type="GO" id="GO:0000785">
    <property type="term" value="C:chromatin"/>
    <property type="evidence" value="ECO:0007669"/>
    <property type="project" value="TreeGrafter"/>
</dbReference>
<feature type="domain" description="Chromo" evidence="11">
    <location>
        <begin position="185"/>
        <end position="259"/>
    </location>
</feature>
<keyword evidence="15" id="KW-1185">Reference proteome</keyword>
<dbReference type="InterPro" id="IPR013083">
    <property type="entry name" value="Znf_RING/FYVE/PHD"/>
</dbReference>
<dbReference type="Proteomes" id="UP001359559">
    <property type="component" value="Unassembled WGS sequence"/>
</dbReference>
<proteinExistence type="predicted"/>
<dbReference type="SMART" id="SM00249">
    <property type="entry name" value="PHD"/>
    <property type="match status" value="1"/>
</dbReference>
<evidence type="ECO:0000256" key="9">
    <source>
        <dbReference type="SAM" id="MobiDB-lite"/>
    </source>
</evidence>
<evidence type="ECO:0000256" key="6">
    <source>
        <dbReference type="ARBA" id="ARBA00022840"/>
    </source>
</evidence>
<evidence type="ECO:0000259" key="13">
    <source>
        <dbReference type="PROSITE" id="PS51192"/>
    </source>
</evidence>
<dbReference type="InterPro" id="IPR019787">
    <property type="entry name" value="Znf_PHD-finger"/>
</dbReference>
<dbReference type="InterPro" id="IPR038718">
    <property type="entry name" value="SNF2-like_sf"/>
</dbReference>
<keyword evidence="2" id="KW-0479">Metal-binding</keyword>
<dbReference type="EMBL" id="JAYKXN010000005">
    <property type="protein sequence ID" value="KAK7285039.1"/>
    <property type="molecule type" value="Genomic_DNA"/>
</dbReference>
<dbReference type="Gene3D" id="2.40.50.40">
    <property type="match status" value="2"/>
</dbReference>
<dbReference type="GO" id="GO:0005524">
    <property type="term" value="F:ATP binding"/>
    <property type="evidence" value="ECO:0007669"/>
    <property type="project" value="UniProtKB-KW"/>
</dbReference>
<dbReference type="InterPro" id="IPR019786">
    <property type="entry name" value="Zinc_finger_PHD-type_CS"/>
</dbReference>
<dbReference type="Gene3D" id="3.30.40.10">
    <property type="entry name" value="Zinc/RING finger domain, C3HC4 (zinc finger)"/>
    <property type="match status" value="1"/>
</dbReference>
<feature type="region of interest" description="Disordered" evidence="9">
    <location>
        <begin position="979"/>
        <end position="1008"/>
    </location>
</feature>
<keyword evidence="4 8" id="KW-0863">Zinc-finger</keyword>
<dbReference type="GO" id="GO:0008270">
    <property type="term" value="F:zinc ion binding"/>
    <property type="evidence" value="ECO:0007669"/>
    <property type="project" value="UniProtKB-KW"/>
</dbReference>
<evidence type="ECO:0000313" key="14">
    <source>
        <dbReference type="EMBL" id="KAK7285039.1"/>
    </source>
</evidence>
<evidence type="ECO:0000259" key="12">
    <source>
        <dbReference type="PROSITE" id="PS50016"/>
    </source>
</evidence>
<feature type="transmembrane region" description="Helical" evidence="10">
    <location>
        <begin position="1437"/>
        <end position="1458"/>
    </location>
</feature>
<keyword evidence="10" id="KW-1133">Transmembrane helix</keyword>
<dbReference type="GO" id="GO:0005634">
    <property type="term" value="C:nucleus"/>
    <property type="evidence" value="ECO:0007669"/>
    <property type="project" value="UniProtKB-SubCell"/>
</dbReference>
<evidence type="ECO:0000313" key="15">
    <source>
        <dbReference type="Proteomes" id="UP001359559"/>
    </source>
</evidence>
<dbReference type="Gene3D" id="6.10.250.1310">
    <property type="match status" value="1"/>
</dbReference>
<evidence type="ECO:0000256" key="7">
    <source>
        <dbReference type="ARBA" id="ARBA00023242"/>
    </source>
</evidence>